<organism evidence="1 2">
    <name type="scientific">Pseudomonas asplenii</name>
    <dbReference type="NCBI Taxonomy" id="53407"/>
    <lineage>
        <taxon>Bacteria</taxon>
        <taxon>Pseudomonadati</taxon>
        <taxon>Pseudomonadota</taxon>
        <taxon>Gammaproteobacteria</taxon>
        <taxon>Pseudomonadales</taxon>
        <taxon>Pseudomonadaceae</taxon>
        <taxon>Pseudomonas</taxon>
    </lineage>
</organism>
<keyword evidence="2" id="KW-1185">Reference proteome</keyword>
<dbReference type="RefSeq" id="WP_193394243.1">
    <property type="nucleotide sequence ID" value="NZ_JSYZ01000034.1"/>
</dbReference>
<evidence type="ECO:0000313" key="1">
    <source>
        <dbReference type="EMBL" id="KPA87264.1"/>
    </source>
</evidence>
<dbReference type="AlphaFoldDB" id="A0A0N0E144"/>
<dbReference type="PATRIC" id="fig|50340.43.peg.4408"/>
<dbReference type="STRING" id="50340.PF66_06174"/>
<proteinExistence type="predicted"/>
<dbReference type="EMBL" id="JSYZ01000034">
    <property type="protein sequence ID" value="KPA87264.1"/>
    <property type="molecule type" value="Genomic_DNA"/>
</dbReference>
<gene>
    <name evidence="1" type="ORF">PF66_06174</name>
</gene>
<name>A0A0N0E144_9PSED</name>
<comment type="caution">
    <text evidence="1">The sequence shown here is derived from an EMBL/GenBank/DDBJ whole genome shotgun (WGS) entry which is preliminary data.</text>
</comment>
<sequence>MTHAQDITQAQAALLRNESGIATPVTDCGCEAASIIAPLSTTTEGLVPHEKLREAAIPEASLIALNRPPAQPAKGYTHLPLFAPTAQEQSVLRVPYELLDRALDAAAAVGMQDVADELERILTQHDQSPAEAKGINVNRYIASDQGMEEHELGEWVTHGAFDHVRSQLEGRIAELEISKQNQQPDCLQASSLREAMENTAASGKRCALTIDDTLLQVSYHGVKWYHDLITPGQSRLRLTTEEFDQVLTRALGIEATQCVAKAKVVTP</sequence>
<protein>
    <submittedName>
        <fullName evidence="1">Uncharacterized protein</fullName>
    </submittedName>
</protein>
<dbReference type="Proteomes" id="UP000037931">
    <property type="component" value="Unassembled WGS sequence"/>
</dbReference>
<accession>A0A0N0E144</accession>
<evidence type="ECO:0000313" key="2">
    <source>
        <dbReference type="Proteomes" id="UP000037931"/>
    </source>
</evidence>
<reference evidence="1 2" key="1">
    <citation type="journal article" date="2015" name="PLoS ONE">
        <title>Rice-Infecting Pseudomonas Genomes Are Highly Accessorized and Harbor Multiple Putative Virulence Mechanisms to Cause Sheath Brown Rot.</title>
        <authorList>
            <person name="Quibod I.L."/>
            <person name="Grande G."/>
            <person name="Oreiro E.G."/>
            <person name="Borja F.N."/>
            <person name="Dossa G.S."/>
            <person name="Mauleon R."/>
            <person name="Cruz C.V."/>
            <person name="Oliva R."/>
        </authorList>
    </citation>
    <scope>NUCLEOTIDE SEQUENCE [LARGE SCALE GENOMIC DNA]</scope>
    <source>
        <strain evidence="1 2">IRRI 6609</strain>
    </source>
</reference>